<dbReference type="EMBL" id="KZ348812">
    <property type="protein sequence ID" value="PIO65689.1"/>
    <property type="molecule type" value="Genomic_DNA"/>
</dbReference>
<evidence type="ECO:0000313" key="3">
    <source>
        <dbReference type="Proteomes" id="UP000230423"/>
    </source>
</evidence>
<dbReference type="AlphaFoldDB" id="A0A2G9U5Z7"/>
<evidence type="ECO:0000313" key="2">
    <source>
        <dbReference type="EMBL" id="PIO65689.1"/>
    </source>
</evidence>
<organism evidence="2 3">
    <name type="scientific">Teladorsagia circumcincta</name>
    <name type="common">Brown stomach worm</name>
    <name type="synonym">Ostertagia circumcincta</name>
    <dbReference type="NCBI Taxonomy" id="45464"/>
    <lineage>
        <taxon>Eukaryota</taxon>
        <taxon>Metazoa</taxon>
        <taxon>Ecdysozoa</taxon>
        <taxon>Nematoda</taxon>
        <taxon>Chromadorea</taxon>
        <taxon>Rhabditida</taxon>
        <taxon>Rhabditina</taxon>
        <taxon>Rhabditomorpha</taxon>
        <taxon>Strongyloidea</taxon>
        <taxon>Trichostrongylidae</taxon>
        <taxon>Teladorsagia</taxon>
    </lineage>
</organism>
<feature type="region of interest" description="Disordered" evidence="1">
    <location>
        <begin position="29"/>
        <end position="130"/>
    </location>
</feature>
<proteinExistence type="predicted"/>
<reference evidence="2 3" key="1">
    <citation type="submission" date="2015-09" db="EMBL/GenBank/DDBJ databases">
        <title>Draft genome of the parasitic nematode Teladorsagia circumcincta isolate WARC Sus (inbred).</title>
        <authorList>
            <person name="Mitreva M."/>
        </authorList>
    </citation>
    <scope>NUCLEOTIDE SEQUENCE [LARGE SCALE GENOMIC DNA]</scope>
    <source>
        <strain evidence="2 3">S</strain>
    </source>
</reference>
<feature type="region of interest" description="Disordered" evidence="1">
    <location>
        <begin position="214"/>
        <end position="241"/>
    </location>
</feature>
<dbReference type="Proteomes" id="UP000230423">
    <property type="component" value="Unassembled WGS sequence"/>
</dbReference>
<feature type="compositionally biased region" description="Basic and acidic residues" evidence="1">
    <location>
        <begin position="29"/>
        <end position="55"/>
    </location>
</feature>
<protein>
    <submittedName>
        <fullName evidence="2">Uncharacterized protein</fullName>
    </submittedName>
</protein>
<feature type="compositionally biased region" description="Basic and acidic residues" evidence="1">
    <location>
        <begin position="71"/>
        <end position="85"/>
    </location>
</feature>
<sequence>MRGNELEAAVGAKISTWCNYGDDHEEEYARQMEEEMKRKAEAARAEAEAERKAAEQRQAQLKAQQEAALKAAEEQAKKAQEEALRKAQQAKAEAEAKAKAEQAKKDAEAKARKEAEEKAKAAAQAKAREAPLHGSIEQWIVNQFARGGQLLLLQEEMLAQDVPRFVKGVQAQKPALKLDDVREKFIEKEEPAPEKQSVKVGLLAGASRWEEEAAAREQAANQMGTDGSAPTAVRLQRVSEKRPEIREPGLFEGILFKTAAYRSALPSSPSLC</sequence>
<gene>
    <name evidence="2" type="ORF">TELCIR_12623</name>
</gene>
<name>A0A2G9U5Z7_TELCI</name>
<feature type="compositionally biased region" description="Basic and acidic residues" evidence="1">
    <location>
        <begin position="92"/>
        <end position="130"/>
    </location>
</feature>
<keyword evidence="3" id="KW-1185">Reference proteome</keyword>
<feature type="compositionally biased region" description="Low complexity" evidence="1">
    <location>
        <begin position="56"/>
        <end position="70"/>
    </location>
</feature>
<accession>A0A2G9U5Z7</accession>
<evidence type="ECO:0000256" key="1">
    <source>
        <dbReference type="SAM" id="MobiDB-lite"/>
    </source>
</evidence>
<dbReference type="OrthoDB" id="5877774at2759"/>